<evidence type="ECO:0000313" key="2">
    <source>
        <dbReference type="Proteomes" id="UP000818266"/>
    </source>
</evidence>
<reference evidence="1 2" key="2">
    <citation type="submission" date="2020-03" db="EMBL/GenBank/DDBJ databases">
        <title>Chryseoglobus sp. isolated from a deep-sea seamount.</title>
        <authorList>
            <person name="Zhang D.-C."/>
        </authorList>
    </citation>
    <scope>NUCLEOTIDE SEQUENCE [LARGE SCALE GENOMIC DNA]</scope>
    <source>
        <strain evidence="1 2">KN1116</strain>
    </source>
</reference>
<dbReference type="EMBL" id="VIKT02000004">
    <property type="protein sequence ID" value="NHF62233.1"/>
    <property type="molecule type" value="Genomic_DNA"/>
</dbReference>
<dbReference type="AlphaFoldDB" id="A0A9E5JTM1"/>
<organism evidence="1 2">
    <name type="scientific">Microcella pacifica</name>
    <dbReference type="NCBI Taxonomy" id="2591847"/>
    <lineage>
        <taxon>Bacteria</taxon>
        <taxon>Bacillati</taxon>
        <taxon>Actinomycetota</taxon>
        <taxon>Actinomycetes</taxon>
        <taxon>Micrococcales</taxon>
        <taxon>Microbacteriaceae</taxon>
        <taxon>Microcella</taxon>
    </lineage>
</organism>
<keyword evidence="2" id="KW-1185">Reference proteome</keyword>
<dbReference type="Proteomes" id="UP000818266">
    <property type="component" value="Unassembled WGS sequence"/>
</dbReference>
<protein>
    <submittedName>
        <fullName evidence="1">Uncharacterized protein</fullName>
    </submittedName>
</protein>
<reference evidence="1 2" key="1">
    <citation type="submission" date="2019-06" db="EMBL/GenBank/DDBJ databases">
        <authorList>
            <person name="De-Chao Zhang Q."/>
        </authorList>
    </citation>
    <scope>NUCLEOTIDE SEQUENCE [LARGE SCALE GENOMIC DNA]</scope>
    <source>
        <strain evidence="1 2">KN1116</strain>
    </source>
</reference>
<proteinExistence type="predicted"/>
<sequence>MPGGTVVADRQQLTRLLGQFRDLPPKVRTSTRRELRAVGDDVIGEQRAILSGPLPAGVEVAGQSRALAYNKKTGQFFTRKINLYADREVQRPGRSTGLRERIKAGLVTRVVTGKTRQGIDIRTQNRKAPMSTGWNAKRFRHPVFGNKERWVYQAGQPYFFKPVFKGRADMIRRAAAILNDAVEGR</sequence>
<name>A0A9E5JTM1_9MICO</name>
<accession>A0A9E5JTM1</accession>
<dbReference type="RefSeq" id="WP_152582975.1">
    <property type="nucleotide sequence ID" value="NZ_VIKT02000004.1"/>
</dbReference>
<dbReference type="OrthoDB" id="4964958at2"/>
<comment type="caution">
    <text evidence="1">The sequence shown here is derived from an EMBL/GenBank/DDBJ whole genome shotgun (WGS) entry which is preliminary data.</text>
</comment>
<gene>
    <name evidence="1" type="ORF">FK219_003085</name>
</gene>
<evidence type="ECO:0000313" key="1">
    <source>
        <dbReference type="EMBL" id="NHF62233.1"/>
    </source>
</evidence>